<organism evidence="1 2">
    <name type="scientific">Eragrostis curvula</name>
    <name type="common">weeping love grass</name>
    <dbReference type="NCBI Taxonomy" id="38414"/>
    <lineage>
        <taxon>Eukaryota</taxon>
        <taxon>Viridiplantae</taxon>
        <taxon>Streptophyta</taxon>
        <taxon>Embryophyta</taxon>
        <taxon>Tracheophyta</taxon>
        <taxon>Spermatophyta</taxon>
        <taxon>Magnoliopsida</taxon>
        <taxon>Liliopsida</taxon>
        <taxon>Poales</taxon>
        <taxon>Poaceae</taxon>
        <taxon>PACMAD clade</taxon>
        <taxon>Chloridoideae</taxon>
        <taxon>Eragrostideae</taxon>
        <taxon>Eragrostidinae</taxon>
        <taxon>Eragrostis</taxon>
    </lineage>
</organism>
<feature type="non-terminal residue" evidence="1">
    <location>
        <position position="1"/>
    </location>
</feature>
<proteinExistence type="predicted"/>
<sequence length="198" mass="22169">RNGAVSVKVVPSWSIAKHKVRLEVGLNTVQYDSDGRTSGLRRLCLLVNTKSKLEQVLGAGYDQGSSWGCPEVAIINITDFSYIIIQMNLFMYNRGIYPVLLLLITYDYRCKIETRNFQMNSNSVMTHEKGRPDAVLQLAGFQGASWDNGTTGPSLYTFKKVYTADCTFRYEASVRMTEMISGTKRDVPCEVGVSSDDH</sequence>
<dbReference type="Proteomes" id="UP000324897">
    <property type="component" value="Unassembled WGS sequence"/>
</dbReference>
<comment type="caution">
    <text evidence="1">The sequence shown here is derived from an EMBL/GenBank/DDBJ whole genome shotgun (WGS) entry which is preliminary data.</text>
</comment>
<protein>
    <submittedName>
        <fullName evidence="1">Uncharacterized protein</fullName>
    </submittedName>
</protein>
<keyword evidence="2" id="KW-1185">Reference proteome</keyword>
<name>A0A5J9SZ32_9POAL</name>
<dbReference type="AlphaFoldDB" id="A0A5J9SZ32"/>
<dbReference type="EMBL" id="RWGY01000082">
    <property type="protein sequence ID" value="TVU04264.1"/>
    <property type="molecule type" value="Genomic_DNA"/>
</dbReference>
<evidence type="ECO:0000313" key="2">
    <source>
        <dbReference type="Proteomes" id="UP000324897"/>
    </source>
</evidence>
<gene>
    <name evidence="1" type="ORF">EJB05_50168</name>
</gene>
<accession>A0A5J9SZ32</accession>
<dbReference type="Gramene" id="TVU04264">
    <property type="protein sequence ID" value="TVU04264"/>
    <property type="gene ID" value="EJB05_50168"/>
</dbReference>
<evidence type="ECO:0000313" key="1">
    <source>
        <dbReference type="EMBL" id="TVU04264.1"/>
    </source>
</evidence>
<feature type="non-terminal residue" evidence="1">
    <location>
        <position position="198"/>
    </location>
</feature>
<reference evidence="1 2" key="1">
    <citation type="journal article" date="2019" name="Sci. Rep.">
        <title>A high-quality genome of Eragrostis curvula grass provides insights into Poaceae evolution and supports new strategies to enhance forage quality.</title>
        <authorList>
            <person name="Carballo J."/>
            <person name="Santos B.A.C.M."/>
            <person name="Zappacosta D."/>
            <person name="Garbus I."/>
            <person name="Selva J.P."/>
            <person name="Gallo C.A."/>
            <person name="Diaz A."/>
            <person name="Albertini E."/>
            <person name="Caccamo M."/>
            <person name="Echenique V."/>
        </authorList>
    </citation>
    <scope>NUCLEOTIDE SEQUENCE [LARGE SCALE GENOMIC DNA]</scope>
    <source>
        <strain evidence="2">cv. Victoria</strain>
        <tissue evidence="1">Leaf</tissue>
    </source>
</reference>